<dbReference type="AlphaFoldDB" id="A0A4Z2FL60"/>
<comment type="caution">
    <text evidence="2">The sequence shown here is derived from an EMBL/GenBank/DDBJ whole genome shotgun (WGS) entry which is preliminary data.</text>
</comment>
<feature type="region of interest" description="Disordered" evidence="1">
    <location>
        <begin position="1"/>
        <end position="77"/>
    </location>
</feature>
<sequence length="204" mass="22896">MRSTSSYLFWPTSPQNIRPPPRPVTGSPRSTEQRHMFRTPYAKISAADLEHRGGGGGREEEENEKRRRGGRGEEEEKERRKIHSLVLCVAKLSKRVPGPPSVTDEDVQVLVVAEEELSSVVIGRRLSDLENAPHLSEAWSSWLSSCVCSVNSLTRILSSFFTDTEYAMQRKPLSSPAHGEVSTACVRFRNGRSTRDPLARYTQT</sequence>
<reference evidence="2 3" key="1">
    <citation type="submission" date="2019-03" db="EMBL/GenBank/DDBJ databases">
        <title>First draft genome of Liparis tanakae, snailfish: a comprehensive survey of snailfish specific genes.</title>
        <authorList>
            <person name="Kim W."/>
            <person name="Song I."/>
            <person name="Jeong J.-H."/>
            <person name="Kim D."/>
            <person name="Kim S."/>
            <person name="Ryu S."/>
            <person name="Song J.Y."/>
            <person name="Lee S.K."/>
        </authorList>
    </citation>
    <scope>NUCLEOTIDE SEQUENCE [LARGE SCALE GENOMIC DNA]</scope>
    <source>
        <tissue evidence="2">Muscle</tissue>
    </source>
</reference>
<accession>A0A4Z2FL60</accession>
<organism evidence="2 3">
    <name type="scientific">Liparis tanakae</name>
    <name type="common">Tanaka's snailfish</name>
    <dbReference type="NCBI Taxonomy" id="230148"/>
    <lineage>
        <taxon>Eukaryota</taxon>
        <taxon>Metazoa</taxon>
        <taxon>Chordata</taxon>
        <taxon>Craniata</taxon>
        <taxon>Vertebrata</taxon>
        <taxon>Euteleostomi</taxon>
        <taxon>Actinopterygii</taxon>
        <taxon>Neopterygii</taxon>
        <taxon>Teleostei</taxon>
        <taxon>Neoteleostei</taxon>
        <taxon>Acanthomorphata</taxon>
        <taxon>Eupercaria</taxon>
        <taxon>Perciformes</taxon>
        <taxon>Cottioidei</taxon>
        <taxon>Cottales</taxon>
        <taxon>Liparidae</taxon>
        <taxon>Liparis</taxon>
    </lineage>
</organism>
<protein>
    <submittedName>
        <fullName evidence="2">Uncharacterized protein</fullName>
    </submittedName>
</protein>
<evidence type="ECO:0000313" key="2">
    <source>
        <dbReference type="EMBL" id="TNN41761.1"/>
    </source>
</evidence>
<dbReference type="EMBL" id="SRLO01001082">
    <property type="protein sequence ID" value="TNN41761.1"/>
    <property type="molecule type" value="Genomic_DNA"/>
</dbReference>
<proteinExistence type="predicted"/>
<name>A0A4Z2FL60_9TELE</name>
<gene>
    <name evidence="2" type="ORF">EYF80_048069</name>
</gene>
<dbReference type="Proteomes" id="UP000314294">
    <property type="component" value="Unassembled WGS sequence"/>
</dbReference>
<evidence type="ECO:0000313" key="3">
    <source>
        <dbReference type="Proteomes" id="UP000314294"/>
    </source>
</evidence>
<evidence type="ECO:0000256" key="1">
    <source>
        <dbReference type="SAM" id="MobiDB-lite"/>
    </source>
</evidence>
<keyword evidence="3" id="KW-1185">Reference proteome</keyword>
<feature type="compositionally biased region" description="Polar residues" evidence="1">
    <location>
        <begin position="1"/>
        <end position="16"/>
    </location>
</feature>